<dbReference type="Proteomes" id="UP000009082">
    <property type="component" value="Unassembled WGS sequence"/>
</dbReference>
<dbReference type="EMBL" id="ACOL01000066">
    <property type="protein sequence ID" value="EEQ82373.1"/>
    <property type="molecule type" value="Genomic_DNA"/>
</dbReference>
<proteinExistence type="predicted"/>
<sequence>MRKRMQYDFRKDLPYEFIEHILQSKIKYVKNITEESVLLNLPNLDLVYGSKIVYCKTKCSKLQLVDFIKTIGDFEDIYYDGFYSITFKTILDADICAISSNVNFKFTKKIIFTPLSKLKEICLKRNISVFGIHNTNIPIDYYKIVIGPFEYLSEDNSKQNKITFINTLKMALNDISPLFGMCQCANAKYFTLLFKNQTIAKEIVDVLSQIQILNNKNFKIKFAYENCLITNIPQIFNIPFVSSFIPTRVVFLLCDDVPYDFIISRFPNYLLEIKTASCKIFIKCKNLKEGVDVYQSLGGLAFEQKTIIAGYYPEFNYDVGDF</sequence>
<dbReference type="KEGG" id="nce:NCER_100919"/>
<dbReference type="STRING" id="578460.C4V8S8"/>
<dbReference type="AlphaFoldDB" id="C4V8S8"/>
<accession>C4V8S8</accession>
<evidence type="ECO:0000313" key="2">
    <source>
        <dbReference type="Proteomes" id="UP000009082"/>
    </source>
</evidence>
<gene>
    <name evidence="1" type="ORF">NCER_100919</name>
</gene>
<name>C4V8S8_VAIC1</name>
<protein>
    <submittedName>
        <fullName evidence="1">Uncharacterized protein</fullName>
    </submittedName>
</protein>
<dbReference type="InParanoid" id="C4V8S8"/>
<dbReference type="VEuPathDB" id="MicrosporidiaDB:NCER_100919"/>
<dbReference type="OMA" id="ELICANL"/>
<organism evidence="2">
    <name type="scientific">Vairimorpha ceranae (strain BRL01)</name>
    <name type="common">Microsporidian parasite</name>
    <name type="synonym">Nosema ceranae</name>
    <dbReference type="NCBI Taxonomy" id="578460"/>
    <lineage>
        <taxon>Eukaryota</taxon>
        <taxon>Fungi</taxon>
        <taxon>Fungi incertae sedis</taxon>
        <taxon>Microsporidia</taxon>
        <taxon>Nosematidae</taxon>
        <taxon>Vairimorpha</taxon>
    </lineage>
</organism>
<dbReference type="OrthoDB" id="10266058at2759"/>
<reference evidence="2" key="1">
    <citation type="journal article" date="2009" name="PLoS Pathog.">
        <title>Genomic analyses of the microsporidian Nosema ceranae, an emergent pathogen of honey bees.</title>
        <authorList>
            <person name="Cornman R.S."/>
            <person name="Chen Y.P."/>
            <person name="Schatz M.C."/>
            <person name="Street C."/>
            <person name="Zhao Y."/>
            <person name="Desany B."/>
            <person name="Egholm M."/>
            <person name="Hutchison S."/>
            <person name="Pettis J.S."/>
            <person name="Lipkin W.I."/>
            <person name="Evans J.D."/>
        </authorList>
    </citation>
    <scope>NUCLEOTIDE SEQUENCE [LARGE SCALE GENOMIC DNA]</scope>
    <source>
        <strain evidence="2">BRL01</strain>
    </source>
</reference>
<dbReference type="HOGENOM" id="CLU_863558_0_0_1"/>
<evidence type="ECO:0000313" key="1">
    <source>
        <dbReference type="EMBL" id="EEQ82373.1"/>
    </source>
</evidence>